<name>A0A517L211_9PEZI</name>
<dbReference type="GO" id="GO:0016747">
    <property type="term" value="F:acyltransferase activity, transferring groups other than amino-acyl groups"/>
    <property type="evidence" value="ECO:0007669"/>
    <property type="project" value="InterPro"/>
</dbReference>
<accession>A0A517L211</accession>
<dbReference type="OrthoDB" id="2115692at2759"/>
<sequence length="211" mass="23785">MPLDILPFTASDISRGLEIHDRALNPAQSPVTNLLFNPPATPQSIGRQVERFTSDPDRFLYKAVENNITIGYISAQKVHKVAGSSPFQQRIPPLWHESCGVSETTWDKIFKMRTEARKESFDYTADHLHVHALATDPKHQRKGAGAASMQKVNAVADEQGLAIYLTSTESGRRLYERCGFYVAKEIVIDLEEMGETKKGRETFSYMIRQSK</sequence>
<protein>
    <recommendedName>
        <fullName evidence="1">N-acetyltransferase domain-containing protein</fullName>
    </recommendedName>
</protein>
<dbReference type="Gene3D" id="3.40.630.30">
    <property type="match status" value="1"/>
</dbReference>
<dbReference type="Proteomes" id="UP000316270">
    <property type="component" value="Chromosome 3"/>
</dbReference>
<dbReference type="PANTHER" id="PTHR42791">
    <property type="entry name" value="GNAT FAMILY ACETYLTRANSFERASE"/>
    <property type="match status" value="1"/>
</dbReference>
<dbReference type="PROSITE" id="PS51186">
    <property type="entry name" value="GNAT"/>
    <property type="match status" value="1"/>
</dbReference>
<evidence type="ECO:0000259" key="1">
    <source>
        <dbReference type="PROSITE" id="PS51186"/>
    </source>
</evidence>
<dbReference type="AlphaFoldDB" id="A0A517L211"/>
<reference evidence="2 3" key="1">
    <citation type="submission" date="2019-07" db="EMBL/GenBank/DDBJ databases">
        <title>Finished genome of Venturia effusa.</title>
        <authorList>
            <person name="Young C.A."/>
            <person name="Cox M.P."/>
            <person name="Ganley A.R.D."/>
            <person name="David W.J."/>
        </authorList>
    </citation>
    <scope>NUCLEOTIDE SEQUENCE [LARGE SCALE GENOMIC DNA]</scope>
    <source>
        <strain evidence="3">albino</strain>
    </source>
</reference>
<dbReference type="STRING" id="50376.A0A517L211"/>
<dbReference type="InterPro" id="IPR052523">
    <property type="entry name" value="Trichothecene_AcTrans"/>
</dbReference>
<dbReference type="InterPro" id="IPR016181">
    <property type="entry name" value="Acyl_CoA_acyltransferase"/>
</dbReference>
<evidence type="ECO:0000313" key="3">
    <source>
        <dbReference type="Proteomes" id="UP000316270"/>
    </source>
</evidence>
<dbReference type="PANTHER" id="PTHR42791:SF1">
    <property type="entry name" value="N-ACETYLTRANSFERASE DOMAIN-CONTAINING PROTEIN"/>
    <property type="match status" value="1"/>
</dbReference>
<dbReference type="Pfam" id="PF00583">
    <property type="entry name" value="Acetyltransf_1"/>
    <property type="match status" value="1"/>
</dbReference>
<dbReference type="EMBL" id="CP042187">
    <property type="protein sequence ID" value="QDS69672.1"/>
    <property type="molecule type" value="Genomic_DNA"/>
</dbReference>
<feature type="domain" description="N-acetyltransferase" evidence="1">
    <location>
        <begin position="3"/>
        <end position="198"/>
    </location>
</feature>
<dbReference type="SUPFAM" id="SSF55729">
    <property type="entry name" value="Acyl-CoA N-acyltransferases (Nat)"/>
    <property type="match status" value="1"/>
</dbReference>
<evidence type="ECO:0000313" key="2">
    <source>
        <dbReference type="EMBL" id="QDS69672.1"/>
    </source>
</evidence>
<proteinExistence type="predicted"/>
<keyword evidence="3" id="KW-1185">Reference proteome</keyword>
<gene>
    <name evidence="2" type="ORF">FKW77_009579</name>
</gene>
<organism evidence="2 3">
    <name type="scientific">Venturia effusa</name>
    <dbReference type="NCBI Taxonomy" id="50376"/>
    <lineage>
        <taxon>Eukaryota</taxon>
        <taxon>Fungi</taxon>
        <taxon>Dikarya</taxon>
        <taxon>Ascomycota</taxon>
        <taxon>Pezizomycotina</taxon>
        <taxon>Dothideomycetes</taxon>
        <taxon>Pleosporomycetidae</taxon>
        <taxon>Venturiales</taxon>
        <taxon>Venturiaceae</taxon>
        <taxon>Venturia</taxon>
    </lineage>
</organism>
<dbReference type="InterPro" id="IPR000182">
    <property type="entry name" value="GNAT_dom"/>
</dbReference>
<dbReference type="CDD" id="cd04301">
    <property type="entry name" value="NAT_SF"/>
    <property type="match status" value="1"/>
</dbReference>